<evidence type="ECO:0008006" key="5">
    <source>
        <dbReference type="Google" id="ProtNLM"/>
    </source>
</evidence>
<proteinExistence type="predicted"/>
<dbReference type="OrthoDB" id="4743565at2"/>
<keyword evidence="2" id="KW-0732">Signal</keyword>
<evidence type="ECO:0000256" key="1">
    <source>
        <dbReference type="SAM" id="MobiDB-lite"/>
    </source>
</evidence>
<gene>
    <name evidence="3" type="ORF">MNAB215_2026</name>
</gene>
<dbReference type="RefSeq" id="WP_083746082.1">
    <property type="nucleotide sequence ID" value="NZ_FUEZ01000004.1"/>
</dbReference>
<evidence type="ECO:0000313" key="4">
    <source>
        <dbReference type="Proteomes" id="UP000240424"/>
    </source>
</evidence>
<dbReference type="Proteomes" id="UP000240424">
    <property type="component" value="Unassembled WGS sequence"/>
</dbReference>
<accession>A0A2U3P7U0</accession>
<protein>
    <recommendedName>
        <fullName evidence="5">DUF732 domain-containing protein</fullName>
    </recommendedName>
</protein>
<keyword evidence="4" id="KW-1185">Reference proteome</keyword>
<feature type="signal peptide" evidence="2">
    <location>
        <begin position="1"/>
        <end position="43"/>
    </location>
</feature>
<organism evidence="3 4">
    <name type="scientific">Mycobacterium numidiamassiliense</name>
    <dbReference type="NCBI Taxonomy" id="1841861"/>
    <lineage>
        <taxon>Bacteria</taxon>
        <taxon>Bacillati</taxon>
        <taxon>Actinomycetota</taxon>
        <taxon>Actinomycetes</taxon>
        <taxon>Mycobacteriales</taxon>
        <taxon>Mycobacteriaceae</taxon>
        <taxon>Mycobacterium</taxon>
    </lineage>
</organism>
<name>A0A2U3P7U0_9MYCO</name>
<dbReference type="EMBL" id="FUEZ01000004">
    <property type="protein sequence ID" value="SPM39833.1"/>
    <property type="molecule type" value="Genomic_DNA"/>
</dbReference>
<dbReference type="STRING" id="1841861.GCA_900157365_00343"/>
<dbReference type="AlphaFoldDB" id="A0A2U3P7U0"/>
<feature type="region of interest" description="Disordered" evidence="1">
    <location>
        <begin position="146"/>
        <end position="171"/>
    </location>
</feature>
<sequence>MAALKTSRPSTTQTVRLSSVLRPVAVAAGVLAAAATLPAIAHADPSTDPISAALGGAGLGGAGMGGAGNNGGSLTDKIAGIGQSICPSLVKPGATLASITSKLSGNSGLSPGIAGMVATMAIQMECPSMMTSLAHGQMPNMPFPMQMPGGLGGPSIPFQSTGANPLAQLHG</sequence>
<evidence type="ECO:0000313" key="3">
    <source>
        <dbReference type="EMBL" id="SPM39833.1"/>
    </source>
</evidence>
<feature type="chain" id="PRO_5015483558" description="DUF732 domain-containing protein" evidence="2">
    <location>
        <begin position="44"/>
        <end position="171"/>
    </location>
</feature>
<evidence type="ECO:0000256" key="2">
    <source>
        <dbReference type="SAM" id="SignalP"/>
    </source>
</evidence>
<reference evidence="3 4" key="1">
    <citation type="submission" date="2017-01" db="EMBL/GenBank/DDBJ databases">
        <authorList>
            <consortium name="Urmite Genomes"/>
        </authorList>
    </citation>
    <scope>NUCLEOTIDE SEQUENCE [LARGE SCALE GENOMIC DNA]</scope>
    <source>
        <strain evidence="3 4">AB215</strain>
    </source>
</reference>